<dbReference type="RefSeq" id="YP_009391244.1">
    <property type="nucleotide sequence ID" value="NC_035257.1"/>
</dbReference>
<dbReference type="CDD" id="cd03702">
    <property type="entry name" value="IF2_mtIF2_II"/>
    <property type="match status" value="1"/>
</dbReference>
<organism evidence="9">
    <name type="scientific">Dipterocladia arabiensis</name>
    <dbReference type="NCBI Taxonomy" id="2007176"/>
    <lineage>
        <taxon>Eukaryota</taxon>
        <taxon>Rhodophyta</taxon>
        <taxon>Florideophyceae</taxon>
        <taxon>Rhodymeniophycidae</taxon>
        <taxon>Ceramiales</taxon>
        <taxon>Dasyaceae</taxon>
        <taxon>Dipterocladia</taxon>
    </lineage>
</organism>
<evidence type="ECO:0000256" key="2">
    <source>
        <dbReference type="ARBA" id="ARBA00022540"/>
    </source>
</evidence>
<geneLocation type="chloroplast" evidence="9"/>
<gene>
    <name evidence="9" type="primary">infB</name>
</gene>
<dbReference type="Pfam" id="PF00009">
    <property type="entry name" value="GTP_EFTU"/>
    <property type="match status" value="1"/>
</dbReference>
<protein>
    <recommendedName>
        <fullName evidence="7">Translation initiation factor IF-2, chloroplastic</fullName>
    </recommendedName>
</protein>
<dbReference type="Pfam" id="PF22042">
    <property type="entry name" value="EF-G_D2"/>
    <property type="match status" value="1"/>
</dbReference>
<dbReference type="PRINTS" id="PR00315">
    <property type="entry name" value="ELONGATNFCT"/>
</dbReference>
<dbReference type="Gene3D" id="3.40.50.300">
    <property type="entry name" value="P-loop containing nucleotide triphosphate hydrolases"/>
    <property type="match status" value="1"/>
</dbReference>
<evidence type="ECO:0000256" key="1">
    <source>
        <dbReference type="ARBA" id="ARBA00007733"/>
    </source>
</evidence>
<dbReference type="InterPro" id="IPR036925">
    <property type="entry name" value="TIF_IF2_dom3_sf"/>
</dbReference>
<dbReference type="InterPro" id="IPR053905">
    <property type="entry name" value="EF-G-like_DII"/>
</dbReference>
<dbReference type="GO" id="GO:0003743">
    <property type="term" value="F:translation initiation factor activity"/>
    <property type="evidence" value="ECO:0007669"/>
    <property type="project" value="UniProtKB-KW"/>
</dbReference>
<dbReference type="PANTHER" id="PTHR43381">
    <property type="entry name" value="TRANSLATION INITIATION FACTOR IF-2-RELATED"/>
    <property type="match status" value="1"/>
</dbReference>
<dbReference type="PANTHER" id="PTHR43381:SF5">
    <property type="entry name" value="TR-TYPE G DOMAIN-CONTAINING PROTEIN"/>
    <property type="match status" value="1"/>
</dbReference>
<evidence type="ECO:0000256" key="6">
    <source>
        <dbReference type="ARBA" id="ARBA00025162"/>
    </source>
</evidence>
<dbReference type="GO" id="GO:0005829">
    <property type="term" value="C:cytosol"/>
    <property type="evidence" value="ECO:0007669"/>
    <property type="project" value="TreeGrafter"/>
</dbReference>
<keyword evidence="4" id="KW-0648">Protein biosynthesis</keyword>
<dbReference type="PROSITE" id="PS01176">
    <property type="entry name" value="IF2"/>
    <property type="match status" value="1"/>
</dbReference>
<keyword evidence="5" id="KW-0342">GTP-binding</keyword>
<evidence type="ECO:0000256" key="7">
    <source>
        <dbReference type="ARBA" id="ARBA00044105"/>
    </source>
</evidence>
<keyword evidence="9" id="KW-0934">Plastid</keyword>
<dbReference type="Pfam" id="PF04760">
    <property type="entry name" value="IF2_N"/>
    <property type="match status" value="1"/>
</dbReference>
<dbReference type="Gene3D" id="2.40.30.10">
    <property type="entry name" value="Translation factors"/>
    <property type="match status" value="2"/>
</dbReference>
<dbReference type="FunFam" id="3.40.50.10050:FF:000001">
    <property type="entry name" value="Translation initiation factor IF-2"/>
    <property type="match status" value="1"/>
</dbReference>
<dbReference type="EMBL" id="MF101408">
    <property type="protein sequence ID" value="ARW59388.1"/>
    <property type="molecule type" value="Genomic_DNA"/>
</dbReference>
<dbReference type="SUPFAM" id="SSF52156">
    <property type="entry name" value="Initiation factor IF2/eIF5b, domain 3"/>
    <property type="match status" value="1"/>
</dbReference>
<dbReference type="CDD" id="cd03692">
    <property type="entry name" value="mtIF2_IVc"/>
    <property type="match status" value="1"/>
</dbReference>
<reference evidence="9" key="1">
    <citation type="journal article" date="2017" name="J. Phycol.">
        <title>Analysis of chloroplast genomes and a supermatrix inform reclassification of the Rhodomelaceae (Rhodophyta).</title>
        <authorList>
            <person name="Diaz-Tapia P."/>
            <person name="Maggs C.A."/>
            <person name="West J.A."/>
            <person name="Verbruggen H."/>
        </authorList>
    </citation>
    <scope>NUCLEOTIDE SEQUENCE</scope>
    <source>
        <strain evidence="9">DHO101</strain>
    </source>
</reference>
<dbReference type="Gene3D" id="3.40.50.10050">
    <property type="entry name" value="Translation initiation factor IF- 2, domain 3"/>
    <property type="match status" value="1"/>
</dbReference>
<keyword evidence="2 9" id="KW-0396">Initiation factor</keyword>
<evidence type="ECO:0000259" key="8">
    <source>
        <dbReference type="PROSITE" id="PS51722"/>
    </source>
</evidence>
<evidence type="ECO:0000313" key="9">
    <source>
        <dbReference type="EMBL" id="ARW59388.1"/>
    </source>
</evidence>
<accession>A0A1Z1M075</accession>
<dbReference type="Pfam" id="PF11987">
    <property type="entry name" value="IF-2"/>
    <property type="match status" value="1"/>
</dbReference>
<dbReference type="GO" id="GO:0005525">
    <property type="term" value="F:GTP binding"/>
    <property type="evidence" value="ECO:0007669"/>
    <property type="project" value="UniProtKB-KW"/>
</dbReference>
<proteinExistence type="inferred from homology"/>
<comment type="similarity">
    <text evidence="1">Belongs to the TRAFAC class translation factor GTPase superfamily. Classic translation factor GTPase family. IF-2 subfamily.</text>
</comment>
<feature type="domain" description="Tr-type G" evidence="8">
    <location>
        <begin position="244"/>
        <end position="417"/>
    </location>
</feature>
<dbReference type="InterPro" id="IPR027417">
    <property type="entry name" value="P-loop_NTPase"/>
</dbReference>
<dbReference type="SUPFAM" id="SSF52540">
    <property type="entry name" value="P-loop containing nucleoside triphosphate hydrolases"/>
    <property type="match status" value="1"/>
</dbReference>
<evidence type="ECO:0000256" key="3">
    <source>
        <dbReference type="ARBA" id="ARBA00022741"/>
    </source>
</evidence>
<sequence>MSIKFVSQFIFYYSTVSNVVYADQILYLKFPKLIYNLELNKQKSQIFVNDINKSIVDINSSVIDSNTKTKFDKKYKNDLVYEDNLSTRKNKIKTNKKNRKKTDLDKDDLFIDNNTIFTKESNSFLKSHKINKYKKKDKSIDQIKSAKNNVDFSFESTDSMSKDILIDTLLTVKELSLKLDKTESEIITYLFLKGISVTINDVIDIEIAKEVALNYNFNIIDKKEIKQIATRRLRISNDVTNLSKRAPIITIFGHVDHGKTTLLDAILKTNFVNQEYGQITQSISGYEIEYSYGSLPYKLLFLDTPGHEAFTSMRLRGAKVADIILLVIAADDGLKPQTLESIQYILEMDLPYIVVINKIDKENINIVKLKEDLVQHGILSQELGGNASIVEVSALTSKNIDLLLHNICSLSELQNLTTDIQLLAQGTILEAYLDSKQGVIAHIIIQEGILRIGDLVVAGNVAGKIKSLINIKNQKVKEAGPSSIIQVLGFSELPQSGIAFKVVNNEKEAKKYIDDFIKDNMQLFNKKVNLLNKRISLPSQVNLKDLKLILKTDTQGSLEAIMHAFSKISQSKVQISIINASSGNISNTDIDLALSTNALILGFNINVSSHINHSVKQKNLNLKIFYIIYDLIDYVTNCMLNLVDVDYEYTFIGSAVVQTVFNMNKGAVAGCLVNEGKLKKMCYIKVYTNNDLVYEGNLISLKRGKDNVDEVLQNNECGVMCDYNLWKKIDIIEAYDINYRPKFL</sequence>
<evidence type="ECO:0000256" key="4">
    <source>
        <dbReference type="ARBA" id="ARBA00022917"/>
    </source>
</evidence>
<dbReference type="NCBIfam" id="TIGR00231">
    <property type="entry name" value="small_GTP"/>
    <property type="match status" value="1"/>
</dbReference>
<dbReference type="PROSITE" id="PS51722">
    <property type="entry name" value="G_TR_2"/>
    <property type="match status" value="1"/>
</dbReference>
<dbReference type="InterPro" id="IPR000178">
    <property type="entry name" value="TF_IF2_bacterial-like"/>
</dbReference>
<dbReference type="InterPro" id="IPR023115">
    <property type="entry name" value="TIF_IF2_dom3"/>
</dbReference>
<comment type="function">
    <text evidence="6">One of the essential components for the initiation of protein synthesis. Protects formylmethionyl-tRNA from spontaneous hydrolysis and promotes its binding to the 30S ribosomal subunits. Also involved in the hydrolysis of GTP during the formation of the 70S ribosomal complex.</text>
</comment>
<name>A0A1Z1M075_9FLOR</name>
<dbReference type="CDD" id="cd01887">
    <property type="entry name" value="IF2_eIF5B"/>
    <property type="match status" value="1"/>
</dbReference>
<dbReference type="InterPro" id="IPR006847">
    <property type="entry name" value="IF2_N"/>
</dbReference>
<dbReference type="FunFam" id="2.40.30.10:FF:000008">
    <property type="entry name" value="Translation initiation factor IF-2"/>
    <property type="match status" value="1"/>
</dbReference>
<dbReference type="GO" id="GO:0003924">
    <property type="term" value="F:GTPase activity"/>
    <property type="evidence" value="ECO:0007669"/>
    <property type="project" value="InterPro"/>
</dbReference>
<keyword evidence="3" id="KW-0547">Nucleotide-binding</keyword>
<dbReference type="FunFam" id="3.40.50.300:FF:000019">
    <property type="entry name" value="Translation initiation factor IF-2"/>
    <property type="match status" value="1"/>
</dbReference>
<dbReference type="GeneID" id="33352816"/>
<dbReference type="NCBIfam" id="TIGR00487">
    <property type="entry name" value="IF-2"/>
    <property type="match status" value="1"/>
</dbReference>
<dbReference type="AlphaFoldDB" id="A0A1Z1M075"/>
<keyword evidence="9" id="KW-0150">Chloroplast</keyword>
<dbReference type="InterPro" id="IPR000795">
    <property type="entry name" value="T_Tr_GTP-bd_dom"/>
</dbReference>
<evidence type="ECO:0000256" key="5">
    <source>
        <dbReference type="ARBA" id="ARBA00023134"/>
    </source>
</evidence>
<dbReference type="InterPro" id="IPR044145">
    <property type="entry name" value="IF2_II"/>
</dbReference>
<dbReference type="InterPro" id="IPR005225">
    <property type="entry name" value="Small_GTP-bd"/>
</dbReference>
<dbReference type="InterPro" id="IPR015760">
    <property type="entry name" value="TIF_IF2"/>
</dbReference>
<dbReference type="InterPro" id="IPR009000">
    <property type="entry name" value="Transl_B-barrel_sf"/>
</dbReference>
<dbReference type="SUPFAM" id="SSF50447">
    <property type="entry name" value="Translation proteins"/>
    <property type="match status" value="1"/>
</dbReference>